<sequence>MKGFLGGVSIGALVAVGGAAMVSLSSPLPSRVQVDATLPDQSNPPKAAATQAPEASERRDADLVEAAPSIPTNSGTEDASPVAVLDTNPGSRPVVATAEGASPGDMSQGAGVQSLPQVPSTVTAETESGVAPNAPAQEQGPVVSTETAAVPAPPVSTESTTESVPMESLPQPEQAAPSQGASGTGDTTTVRVGTKITEAPGMGANSPAVEAADTETADATQPAATQAEASQPRPGITAPVVASPSVSGSLGPEIGTAPVATALPSISATAVTPSQPEGGEAQAEVDPSQQESAAALVADEEADEQQLASAEGATSGGELGARLGTRVVPLTERSSTPTLIAGDDAAPSKAVLADGRPFEINAEAFVALDNRPLMSIVLIDDAAAIGAEALQDFPYPLTFAISPQDPKAAEKMKARRAAGFEVLVLADLPREASPQDAETAMGVWMQQLPQAVGILEGVDTGFQGNRPLADQMVAVMKATGYGMVTQNSGLNTVQKLALRDGMPAGVVFRDFDGAGQNPRAIRRFLDQAAFRARQEGAVIMLGRLRPDTISALLLWGLQDRASQVGLAPISAGLKAALPAAD</sequence>
<feature type="compositionally biased region" description="Low complexity" evidence="1">
    <location>
        <begin position="238"/>
        <end position="247"/>
    </location>
</feature>
<evidence type="ECO:0008006" key="4">
    <source>
        <dbReference type="Google" id="ProtNLM"/>
    </source>
</evidence>
<feature type="compositionally biased region" description="Low complexity" evidence="1">
    <location>
        <begin position="184"/>
        <end position="194"/>
    </location>
</feature>
<name>A0ABQ0AR28_9RHOB</name>
<reference evidence="2 3" key="1">
    <citation type="submission" date="2024-04" db="EMBL/GenBank/DDBJ databases">
        <title>Draft genome sequence of Pseudophaeobacter arcticus NBRC 116598.</title>
        <authorList>
            <person name="Miyakawa T."/>
            <person name="Kusuya Y."/>
            <person name="Miura T."/>
        </authorList>
    </citation>
    <scope>NUCLEOTIDE SEQUENCE [LARGE SCALE GENOMIC DNA]</scope>
    <source>
        <strain evidence="2 3">SU-CL00105</strain>
    </source>
</reference>
<organism evidence="2 3">
    <name type="scientific">Pseudophaeobacter arcticus</name>
    <dbReference type="NCBI Taxonomy" id="385492"/>
    <lineage>
        <taxon>Bacteria</taxon>
        <taxon>Pseudomonadati</taxon>
        <taxon>Pseudomonadota</taxon>
        <taxon>Alphaproteobacteria</taxon>
        <taxon>Rhodobacterales</taxon>
        <taxon>Paracoccaceae</taxon>
        <taxon>Pseudophaeobacter</taxon>
    </lineage>
</organism>
<dbReference type="Pfam" id="PF04748">
    <property type="entry name" value="Polysacc_deac_2"/>
    <property type="match status" value="1"/>
</dbReference>
<feature type="compositionally biased region" description="Polar residues" evidence="1">
    <location>
        <begin position="110"/>
        <end position="126"/>
    </location>
</feature>
<evidence type="ECO:0000256" key="1">
    <source>
        <dbReference type="SAM" id="MobiDB-lite"/>
    </source>
</evidence>
<proteinExistence type="predicted"/>
<protein>
    <recommendedName>
        <fullName evidence="4">Divergent polysaccharide deacetylase</fullName>
    </recommendedName>
</protein>
<comment type="caution">
    <text evidence="2">The sequence shown here is derived from an EMBL/GenBank/DDBJ whole genome shotgun (WGS) entry which is preliminary data.</text>
</comment>
<gene>
    <name evidence="2" type="ORF">NBRC116598_37400</name>
</gene>
<dbReference type="CDD" id="cd10936">
    <property type="entry name" value="CE4_DAC2"/>
    <property type="match status" value="1"/>
</dbReference>
<dbReference type="Proteomes" id="UP001441944">
    <property type="component" value="Unassembled WGS sequence"/>
</dbReference>
<dbReference type="Gene3D" id="3.20.20.370">
    <property type="entry name" value="Glycoside hydrolase/deacetylase"/>
    <property type="match status" value="1"/>
</dbReference>
<dbReference type="InterPro" id="IPR006837">
    <property type="entry name" value="Divergent_DAC"/>
</dbReference>
<feature type="region of interest" description="Disordered" evidence="1">
    <location>
        <begin position="269"/>
        <end position="291"/>
    </location>
</feature>
<feature type="compositionally biased region" description="Low complexity" evidence="1">
    <location>
        <begin position="217"/>
        <end position="229"/>
    </location>
</feature>
<dbReference type="SUPFAM" id="SSF88713">
    <property type="entry name" value="Glycoside hydrolase/deacetylase"/>
    <property type="match status" value="1"/>
</dbReference>
<dbReference type="InterPro" id="IPR011330">
    <property type="entry name" value="Glyco_hydro/deAcase_b/a-brl"/>
</dbReference>
<evidence type="ECO:0000313" key="2">
    <source>
        <dbReference type="EMBL" id="GAA6198295.1"/>
    </source>
</evidence>
<feature type="region of interest" description="Disordered" evidence="1">
    <location>
        <begin position="33"/>
        <end position="257"/>
    </location>
</feature>
<keyword evidence="3" id="KW-1185">Reference proteome</keyword>
<dbReference type="EMBL" id="BAABWU010000020">
    <property type="protein sequence ID" value="GAA6198295.1"/>
    <property type="molecule type" value="Genomic_DNA"/>
</dbReference>
<evidence type="ECO:0000313" key="3">
    <source>
        <dbReference type="Proteomes" id="UP001441944"/>
    </source>
</evidence>
<accession>A0ABQ0AR28</accession>